<dbReference type="AlphaFoldDB" id="A0AAE3NKZ6"/>
<gene>
    <name evidence="2" type="ORF">P1J78_03740</name>
</gene>
<keyword evidence="3" id="KW-1185">Reference proteome</keyword>
<dbReference type="InterPro" id="IPR029063">
    <property type="entry name" value="SAM-dependent_MTases_sf"/>
</dbReference>
<dbReference type="Gene3D" id="3.40.50.150">
    <property type="entry name" value="Vaccinia Virus protein VP39"/>
    <property type="match status" value="1"/>
</dbReference>
<name>A0AAE3NKZ6_9RHOB</name>
<dbReference type="RefSeq" id="WP_275565980.1">
    <property type="nucleotide sequence ID" value="NZ_JARGYC010000006.1"/>
</dbReference>
<dbReference type="EMBL" id="JARGYC010000006">
    <property type="protein sequence ID" value="MDF0599838.1"/>
    <property type="molecule type" value="Genomic_DNA"/>
</dbReference>
<dbReference type="SUPFAM" id="SSF53335">
    <property type="entry name" value="S-adenosyl-L-methionine-dependent methyltransferases"/>
    <property type="match status" value="1"/>
</dbReference>
<evidence type="ECO:0000313" key="3">
    <source>
        <dbReference type="Proteomes" id="UP001220964"/>
    </source>
</evidence>
<dbReference type="CDD" id="cd02440">
    <property type="entry name" value="AdoMet_MTases"/>
    <property type="match status" value="1"/>
</dbReference>
<sequence length="216" mass="23294">MDTDGAAGGTAHWDAVYRARAEDRLTWFEATPTLSLELIARHAVPGRPVIDVGGGASRLAEALVARGVGPVTVLDLSPEALAASRARMGAAAAQVDWIAADVTGWVPDRRYGLWHDRAVFHFLTDAAQRAGYLRALDAALDPDGAAILMTFAEDGPETCSGLPVRRYSPDTLAAEVEAHLPGRFRLAERGRHVHVTPKGNRQAFQLSVLRRQEQAE</sequence>
<protein>
    <submittedName>
        <fullName evidence="2">Class I SAM-dependent methyltransferase</fullName>
    </submittedName>
</protein>
<accession>A0AAE3NKZ6</accession>
<evidence type="ECO:0000313" key="2">
    <source>
        <dbReference type="EMBL" id="MDF0599838.1"/>
    </source>
</evidence>
<feature type="domain" description="Methyltransferase" evidence="1">
    <location>
        <begin position="49"/>
        <end position="144"/>
    </location>
</feature>
<keyword evidence="2" id="KW-0489">Methyltransferase</keyword>
<dbReference type="GO" id="GO:0032259">
    <property type="term" value="P:methylation"/>
    <property type="evidence" value="ECO:0007669"/>
    <property type="project" value="UniProtKB-KW"/>
</dbReference>
<dbReference type="Proteomes" id="UP001220964">
    <property type="component" value="Unassembled WGS sequence"/>
</dbReference>
<organism evidence="2 3">
    <name type="scientific">Psychromarinibacter sediminicola</name>
    <dbReference type="NCBI Taxonomy" id="3033385"/>
    <lineage>
        <taxon>Bacteria</taxon>
        <taxon>Pseudomonadati</taxon>
        <taxon>Pseudomonadota</taxon>
        <taxon>Alphaproteobacteria</taxon>
        <taxon>Rhodobacterales</taxon>
        <taxon>Paracoccaceae</taxon>
        <taxon>Psychromarinibacter</taxon>
    </lineage>
</organism>
<evidence type="ECO:0000259" key="1">
    <source>
        <dbReference type="Pfam" id="PF13649"/>
    </source>
</evidence>
<keyword evidence="2" id="KW-0808">Transferase</keyword>
<dbReference type="InterPro" id="IPR041698">
    <property type="entry name" value="Methyltransf_25"/>
</dbReference>
<comment type="caution">
    <text evidence="2">The sequence shown here is derived from an EMBL/GenBank/DDBJ whole genome shotgun (WGS) entry which is preliminary data.</text>
</comment>
<proteinExistence type="predicted"/>
<reference evidence="2" key="1">
    <citation type="submission" date="2023-03" db="EMBL/GenBank/DDBJ databases">
        <title>Multiphase analysis and comparison of six strains from genera Psychromarinibacter, Lutimaribacter, and Maritimibacter, including a novel species: Psychromarinibacter sediminicola sp. nov.</title>
        <authorList>
            <person name="Wang Y.-H."/>
            <person name="Ye M.-Q."/>
            <person name="Du Z.-J."/>
        </authorList>
    </citation>
    <scope>NUCLEOTIDE SEQUENCE</scope>
    <source>
        <strain evidence="2">C21-152</strain>
    </source>
</reference>
<dbReference type="GO" id="GO:0008168">
    <property type="term" value="F:methyltransferase activity"/>
    <property type="evidence" value="ECO:0007669"/>
    <property type="project" value="UniProtKB-KW"/>
</dbReference>
<dbReference type="Pfam" id="PF13649">
    <property type="entry name" value="Methyltransf_25"/>
    <property type="match status" value="1"/>
</dbReference>